<evidence type="ECO:0008006" key="3">
    <source>
        <dbReference type="Google" id="ProtNLM"/>
    </source>
</evidence>
<gene>
    <name evidence="1" type="ORF">GCM10022422_14590</name>
</gene>
<organism evidence="1 2">
    <name type="scientific">Flavobacterium ginsengisoli</name>
    <dbReference type="NCBI Taxonomy" id="871694"/>
    <lineage>
        <taxon>Bacteria</taxon>
        <taxon>Pseudomonadati</taxon>
        <taxon>Bacteroidota</taxon>
        <taxon>Flavobacteriia</taxon>
        <taxon>Flavobacteriales</taxon>
        <taxon>Flavobacteriaceae</taxon>
        <taxon>Flavobacterium</taxon>
    </lineage>
</organism>
<protein>
    <recommendedName>
        <fullName evidence="3">DUF4468 domain-containing protein</fullName>
    </recommendedName>
</protein>
<evidence type="ECO:0000313" key="2">
    <source>
        <dbReference type="Proteomes" id="UP001501367"/>
    </source>
</evidence>
<name>A0ABP7F7R8_9FLAO</name>
<keyword evidence="2" id="KW-1185">Reference proteome</keyword>
<dbReference type="Proteomes" id="UP001501367">
    <property type="component" value="Unassembled WGS sequence"/>
</dbReference>
<evidence type="ECO:0000313" key="1">
    <source>
        <dbReference type="EMBL" id="GAA3733029.1"/>
    </source>
</evidence>
<comment type="caution">
    <text evidence="1">The sequence shown here is derived from an EMBL/GenBank/DDBJ whole genome shotgun (WGS) entry which is preliminary data.</text>
</comment>
<dbReference type="EMBL" id="BAABDT010000002">
    <property type="protein sequence ID" value="GAA3733029.1"/>
    <property type="molecule type" value="Genomic_DNA"/>
</dbReference>
<proteinExistence type="predicted"/>
<sequence length="145" mass="17214">MEKYFFLLFLVCFISCNKIETQSSLNKKDLNFIKSLNLLDKDETIYKFYSENTKETAGNFFTNKRVASYWIDKRKMERNEVVFAFYNDIIKIDTVNYAGVTYCPYALITKKDKSTFKVSVDGKKTEVKSFFEDLLFQWKKNSKNI</sequence>
<reference evidence="2" key="1">
    <citation type="journal article" date="2019" name="Int. J. Syst. Evol. Microbiol.">
        <title>The Global Catalogue of Microorganisms (GCM) 10K type strain sequencing project: providing services to taxonomists for standard genome sequencing and annotation.</title>
        <authorList>
            <consortium name="The Broad Institute Genomics Platform"/>
            <consortium name="The Broad Institute Genome Sequencing Center for Infectious Disease"/>
            <person name="Wu L."/>
            <person name="Ma J."/>
        </authorList>
    </citation>
    <scope>NUCLEOTIDE SEQUENCE [LARGE SCALE GENOMIC DNA]</scope>
    <source>
        <strain evidence="2">JCM 17336</strain>
    </source>
</reference>
<accession>A0ABP7F7R8</accession>